<dbReference type="Pfam" id="PF12730">
    <property type="entry name" value="ABC2_membrane_4"/>
    <property type="match status" value="1"/>
</dbReference>
<dbReference type="RefSeq" id="WP_179901322.1">
    <property type="nucleotide sequence ID" value="NZ_JACBXV010000202.1"/>
</dbReference>
<evidence type="ECO:0000256" key="1">
    <source>
        <dbReference type="SAM" id="Phobius"/>
    </source>
</evidence>
<accession>A0A853EMF7</accession>
<sequence length="287" mass="29043">MTAPSLSPALTPASAAPTMPAGPIQSVLPAARRGRGGFGSLITVEILKLKRSAVWVVAVLLPLLAVITGSVNYVMNPEALTQGWVSLSSQVTLFYSIMFFSLGVALLASAAWRVEHRGTSWNAMRTTSHSPVAVVTAKTLAIVVPTAAMQVVLMALTWVVGMCLGLGPAIPASFVAAGALSVVVAMPLVALQSLLSMLMRSFAAPVALCFGGCVMGFGLLAGQSPLIYASPQGIISRCLTLGSSAVSDAGGLDAGGVLPVLAAAAALGAACWGALFIVARRTGGARA</sequence>
<keyword evidence="1" id="KW-0812">Transmembrane</keyword>
<protein>
    <submittedName>
        <fullName evidence="2">ABC transporter permease</fullName>
    </submittedName>
</protein>
<keyword evidence="1" id="KW-0472">Membrane</keyword>
<feature type="transmembrane region" description="Helical" evidence="1">
    <location>
        <begin position="202"/>
        <end position="221"/>
    </location>
</feature>
<gene>
    <name evidence="2" type="ORF">HZZ05_11265</name>
</gene>
<feature type="transmembrane region" description="Helical" evidence="1">
    <location>
        <begin position="132"/>
        <end position="158"/>
    </location>
</feature>
<dbReference type="Proteomes" id="UP000572528">
    <property type="component" value="Unassembled WGS sequence"/>
</dbReference>
<keyword evidence="1" id="KW-1133">Transmembrane helix</keyword>
<organism evidence="2 3">
    <name type="scientific">Actinomyces bowdenii</name>
    <dbReference type="NCBI Taxonomy" id="131109"/>
    <lineage>
        <taxon>Bacteria</taxon>
        <taxon>Bacillati</taxon>
        <taxon>Actinomycetota</taxon>
        <taxon>Actinomycetes</taxon>
        <taxon>Actinomycetales</taxon>
        <taxon>Actinomycetaceae</taxon>
        <taxon>Actinomyces</taxon>
    </lineage>
</organism>
<dbReference type="CDD" id="cd21809">
    <property type="entry name" value="ABC-2_lan_permease-like"/>
    <property type="match status" value="1"/>
</dbReference>
<feature type="transmembrane region" description="Helical" evidence="1">
    <location>
        <begin position="93"/>
        <end position="112"/>
    </location>
</feature>
<dbReference type="AlphaFoldDB" id="A0A853EMF7"/>
<feature type="transmembrane region" description="Helical" evidence="1">
    <location>
        <begin position="170"/>
        <end position="190"/>
    </location>
</feature>
<proteinExistence type="predicted"/>
<evidence type="ECO:0000313" key="3">
    <source>
        <dbReference type="Proteomes" id="UP000572528"/>
    </source>
</evidence>
<evidence type="ECO:0000313" key="2">
    <source>
        <dbReference type="EMBL" id="NYS70075.1"/>
    </source>
</evidence>
<reference evidence="2 3" key="1">
    <citation type="submission" date="2020-07" db="EMBL/GenBank/DDBJ databases">
        <title>MOT database genomes.</title>
        <authorList>
            <person name="Joseph S."/>
            <person name="Aduse-Opoku J."/>
            <person name="Hashim A."/>
            <person name="Wade W."/>
            <person name="Curtis M."/>
        </authorList>
    </citation>
    <scope>NUCLEOTIDE SEQUENCE [LARGE SCALE GENOMIC DNA]</scope>
    <source>
        <strain evidence="2 3">WMus004</strain>
    </source>
</reference>
<name>A0A853EMF7_9ACTO</name>
<feature type="transmembrane region" description="Helical" evidence="1">
    <location>
        <begin position="257"/>
        <end position="279"/>
    </location>
</feature>
<comment type="caution">
    <text evidence="2">The sequence shown here is derived from an EMBL/GenBank/DDBJ whole genome shotgun (WGS) entry which is preliminary data.</text>
</comment>
<dbReference type="EMBL" id="JACBXV010000202">
    <property type="protein sequence ID" value="NYS70075.1"/>
    <property type="molecule type" value="Genomic_DNA"/>
</dbReference>
<feature type="transmembrane region" description="Helical" evidence="1">
    <location>
        <begin position="53"/>
        <end position="73"/>
    </location>
</feature>